<dbReference type="Proteomes" id="UP001199260">
    <property type="component" value="Unassembled WGS sequence"/>
</dbReference>
<reference evidence="1 2" key="1">
    <citation type="submission" date="2021-11" db="EMBL/GenBank/DDBJ databases">
        <title>Genome sequence.</title>
        <authorList>
            <person name="Sun Q."/>
        </authorList>
    </citation>
    <scope>NUCLEOTIDE SEQUENCE [LARGE SCALE GENOMIC DNA]</scope>
    <source>
        <strain evidence="1 2">KCTC 12005</strain>
    </source>
</reference>
<sequence>MSTGGFRIPLHGAQPAAMQPVTGTRVHIDTPHLVTRSLLASDVTPEFAQWFNDAQMLQGLNLAPLNFSVDGLRAFVASFDNVQHFLIGIFSKPQGQLLGFYNFSVAPQHRVATLTLGADPKIKIGREVFWESWFPLCDEMFDHRGIDKITSRVLTTNRKLLFALIDTEHFVYEATLKQEIAGKDGKRLDVMVLSCFKDLSLRPKKASTAPAPDA</sequence>
<dbReference type="SUPFAM" id="SSF55729">
    <property type="entry name" value="Acyl-CoA N-acyltransferases (Nat)"/>
    <property type="match status" value="1"/>
</dbReference>
<dbReference type="Gene3D" id="3.40.630.30">
    <property type="match status" value="1"/>
</dbReference>
<evidence type="ECO:0000313" key="2">
    <source>
        <dbReference type="Proteomes" id="UP001199260"/>
    </source>
</evidence>
<dbReference type="RefSeq" id="WP_230777431.1">
    <property type="nucleotide sequence ID" value="NZ_JAJNCT010000021.1"/>
</dbReference>
<protein>
    <submittedName>
        <fullName evidence="1">GNAT family N-acetyltransferase</fullName>
    </submittedName>
</protein>
<dbReference type="EMBL" id="JAJNCT010000021">
    <property type="protein sequence ID" value="MCD2166673.1"/>
    <property type="molecule type" value="Genomic_DNA"/>
</dbReference>
<keyword evidence="2" id="KW-1185">Reference proteome</keyword>
<organism evidence="1 2">
    <name type="scientific">Comamonas koreensis</name>
    <dbReference type="NCBI Taxonomy" id="160825"/>
    <lineage>
        <taxon>Bacteria</taxon>
        <taxon>Pseudomonadati</taxon>
        <taxon>Pseudomonadota</taxon>
        <taxon>Betaproteobacteria</taxon>
        <taxon>Burkholderiales</taxon>
        <taxon>Comamonadaceae</taxon>
        <taxon>Comamonas</taxon>
    </lineage>
</organism>
<accession>A0AAW4XYC0</accession>
<proteinExistence type="predicted"/>
<dbReference type="AlphaFoldDB" id="A0AAW4XYC0"/>
<dbReference type="InterPro" id="IPR016181">
    <property type="entry name" value="Acyl_CoA_acyltransferase"/>
</dbReference>
<comment type="caution">
    <text evidence="1">The sequence shown here is derived from an EMBL/GenBank/DDBJ whole genome shotgun (WGS) entry which is preliminary data.</text>
</comment>
<name>A0AAW4XYC0_9BURK</name>
<evidence type="ECO:0000313" key="1">
    <source>
        <dbReference type="EMBL" id="MCD2166673.1"/>
    </source>
</evidence>
<gene>
    <name evidence="1" type="ORF">LPW39_16235</name>
</gene>